<evidence type="ECO:0000313" key="2">
    <source>
        <dbReference type="Proteomes" id="UP000597877"/>
    </source>
</evidence>
<name>A0ABR7F5M1_9FIRM</name>
<dbReference type="EMBL" id="JACOOZ010000011">
    <property type="protein sequence ID" value="MBC5668911.1"/>
    <property type="molecule type" value="Genomic_DNA"/>
</dbReference>
<sequence>MKRIIHRLVTIMLLFTILAIFMVSCSKEDKSLEDALLKKKESDIVRLDSLTDFQWNSVYFVKPYTEKSEIEKYIGISSDEIYDNISDEGTLYMIFTLDDKVVYQIYGNPNNLGFDFDVGEYDKIKNISKEKSVFNVKRDGKLIIYKL</sequence>
<reference evidence="1 2" key="1">
    <citation type="submission" date="2020-08" db="EMBL/GenBank/DDBJ databases">
        <title>Genome public.</title>
        <authorList>
            <person name="Liu C."/>
            <person name="Sun Q."/>
        </authorList>
    </citation>
    <scope>NUCLEOTIDE SEQUENCE [LARGE SCALE GENOMIC DNA]</scope>
    <source>
        <strain evidence="1 2">BX4</strain>
    </source>
</reference>
<evidence type="ECO:0008006" key="3">
    <source>
        <dbReference type="Google" id="ProtNLM"/>
    </source>
</evidence>
<organism evidence="1 2">
    <name type="scientific">Eubacterium segne</name>
    <dbReference type="NCBI Taxonomy" id="2763045"/>
    <lineage>
        <taxon>Bacteria</taxon>
        <taxon>Bacillati</taxon>
        <taxon>Bacillota</taxon>
        <taxon>Clostridia</taxon>
        <taxon>Eubacteriales</taxon>
        <taxon>Eubacteriaceae</taxon>
        <taxon>Eubacterium</taxon>
    </lineage>
</organism>
<gene>
    <name evidence="1" type="ORF">H8S00_13125</name>
</gene>
<comment type="caution">
    <text evidence="1">The sequence shown here is derived from an EMBL/GenBank/DDBJ whole genome shotgun (WGS) entry which is preliminary data.</text>
</comment>
<dbReference type="PROSITE" id="PS51257">
    <property type="entry name" value="PROKAR_LIPOPROTEIN"/>
    <property type="match status" value="1"/>
</dbReference>
<protein>
    <recommendedName>
        <fullName evidence="3">Lipoprotein</fullName>
    </recommendedName>
</protein>
<keyword evidence="2" id="KW-1185">Reference proteome</keyword>
<proteinExistence type="predicted"/>
<dbReference type="Proteomes" id="UP000597877">
    <property type="component" value="Unassembled WGS sequence"/>
</dbReference>
<evidence type="ECO:0000313" key="1">
    <source>
        <dbReference type="EMBL" id="MBC5668911.1"/>
    </source>
</evidence>
<accession>A0ABR7F5M1</accession>
<dbReference type="RefSeq" id="WP_186840705.1">
    <property type="nucleotide sequence ID" value="NZ_JACOOZ010000011.1"/>
</dbReference>